<dbReference type="Proteomes" id="UP001589854">
    <property type="component" value="Unassembled WGS sequence"/>
</dbReference>
<dbReference type="InterPro" id="IPR029044">
    <property type="entry name" value="Nucleotide-diphossugar_trans"/>
</dbReference>
<dbReference type="Gene3D" id="3.90.550.10">
    <property type="entry name" value="Spore Coat Polysaccharide Biosynthesis Protein SpsA, Chain A"/>
    <property type="match status" value="1"/>
</dbReference>
<dbReference type="RefSeq" id="WP_378935473.1">
    <property type="nucleotide sequence ID" value="NZ_JBHLVO010000013.1"/>
</dbReference>
<dbReference type="SUPFAM" id="SSF53448">
    <property type="entry name" value="Nucleotide-diphospho-sugar transferases"/>
    <property type="match status" value="1"/>
</dbReference>
<dbReference type="Pfam" id="PF12804">
    <property type="entry name" value="NTP_transf_3"/>
    <property type="match status" value="1"/>
</dbReference>
<evidence type="ECO:0000313" key="2">
    <source>
        <dbReference type="EMBL" id="MFC0272795.1"/>
    </source>
</evidence>
<dbReference type="InterPro" id="IPR025877">
    <property type="entry name" value="MobA-like_NTP_Trfase"/>
</dbReference>
<protein>
    <submittedName>
        <fullName evidence="2">NTP transferase domain-containing protein</fullName>
    </submittedName>
</protein>
<evidence type="ECO:0000259" key="1">
    <source>
        <dbReference type="Pfam" id="PF12804"/>
    </source>
</evidence>
<dbReference type="PANTHER" id="PTHR43777">
    <property type="entry name" value="MOLYBDENUM COFACTOR CYTIDYLYLTRANSFERASE"/>
    <property type="match status" value="1"/>
</dbReference>
<dbReference type="CDD" id="cd04182">
    <property type="entry name" value="GT_2_like_f"/>
    <property type="match status" value="1"/>
</dbReference>
<keyword evidence="3" id="KW-1185">Reference proteome</keyword>
<dbReference type="GO" id="GO:0016740">
    <property type="term" value="F:transferase activity"/>
    <property type="evidence" value="ECO:0007669"/>
    <property type="project" value="UniProtKB-KW"/>
</dbReference>
<comment type="caution">
    <text evidence="2">The sequence shown here is derived from an EMBL/GenBank/DDBJ whole genome shotgun (WGS) entry which is preliminary data.</text>
</comment>
<evidence type="ECO:0000313" key="3">
    <source>
        <dbReference type="Proteomes" id="UP001589854"/>
    </source>
</evidence>
<accession>A0ABV6GGH7</accession>
<keyword evidence="2" id="KW-0808">Transferase</keyword>
<feature type="domain" description="MobA-like NTP transferase" evidence="1">
    <location>
        <begin position="8"/>
        <end position="179"/>
    </location>
</feature>
<organism evidence="2 3">
    <name type="scientific">Metabacillus herbersteinensis</name>
    <dbReference type="NCBI Taxonomy" id="283816"/>
    <lineage>
        <taxon>Bacteria</taxon>
        <taxon>Bacillati</taxon>
        <taxon>Bacillota</taxon>
        <taxon>Bacilli</taxon>
        <taxon>Bacillales</taxon>
        <taxon>Bacillaceae</taxon>
        <taxon>Metabacillus</taxon>
    </lineage>
</organism>
<reference evidence="2 3" key="1">
    <citation type="submission" date="2024-09" db="EMBL/GenBank/DDBJ databases">
        <authorList>
            <person name="Sun Q."/>
            <person name="Mori K."/>
        </authorList>
    </citation>
    <scope>NUCLEOTIDE SEQUENCE [LARGE SCALE GENOMIC DNA]</scope>
    <source>
        <strain evidence="2 3">CCM 7228</strain>
    </source>
</reference>
<sequence length="215" mass="24033">MKGNGIIAIYLAAGRSMRMGVDKLSLPLGTHTIGNSALEEALKSSVHYIIVVTRTEDSLDWIDSNLSRIPIKNKWSHITCSDANKGQAHSLQCGLRAAMRMKPKGIMILLGDQPFLSIEIINELVLKYVELNYEKKDFPFIAAGFQGIPRPPIIFSPKSFPELLKLKGDEGARQLFQRQKLEDGLLIEYSNVRDFLDIDTMKDYEGLKGAVTSHD</sequence>
<gene>
    <name evidence="2" type="ORF">ACFFIX_15275</name>
</gene>
<name>A0ABV6GGH7_9BACI</name>
<dbReference type="PANTHER" id="PTHR43777:SF1">
    <property type="entry name" value="MOLYBDENUM COFACTOR CYTIDYLYLTRANSFERASE"/>
    <property type="match status" value="1"/>
</dbReference>
<proteinExistence type="predicted"/>
<dbReference type="EMBL" id="JBHLVO010000013">
    <property type="protein sequence ID" value="MFC0272795.1"/>
    <property type="molecule type" value="Genomic_DNA"/>
</dbReference>